<accession>W9C5C7</accession>
<keyword evidence="2" id="KW-1185">Reference proteome</keyword>
<proteinExistence type="predicted"/>
<gene>
    <name evidence="1" type="ORF">SBOR_8704</name>
</gene>
<dbReference type="EMBL" id="AYSA01000563">
    <property type="protein sequence ID" value="ESZ90913.1"/>
    <property type="molecule type" value="Genomic_DNA"/>
</dbReference>
<reference evidence="1 2" key="1">
    <citation type="journal article" date="2014" name="Genome Announc.">
        <title>Draft genome sequence of Sclerotinia borealis, a psychrophilic plant pathogenic fungus.</title>
        <authorList>
            <person name="Mardanov A.V."/>
            <person name="Beletsky A.V."/>
            <person name="Kadnikov V.V."/>
            <person name="Ignatov A.N."/>
            <person name="Ravin N.V."/>
        </authorList>
    </citation>
    <scope>NUCLEOTIDE SEQUENCE [LARGE SCALE GENOMIC DNA]</scope>
    <source>
        <strain evidence="2">F-4157</strain>
    </source>
</reference>
<dbReference type="HOGENOM" id="CLU_1907904_0_0_1"/>
<dbReference type="Proteomes" id="UP000019487">
    <property type="component" value="Unassembled WGS sequence"/>
</dbReference>
<organism evidence="1 2">
    <name type="scientific">Sclerotinia borealis (strain F-4128)</name>
    <dbReference type="NCBI Taxonomy" id="1432307"/>
    <lineage>
        <taxon>Eukaryota</taxon>
        <taxon>Fungi</taxon>
        <taxon>Dikarya</taxon>
        <taxon>Ascomycota</taxon>
        <taxon>Pezizomycotina</taxon>
        <taxon>Leotiomycetes</taxon>
        <taxon>Helotiales</taxon>
        <taxon>Sclerotiniaceae</taxon>
        <taxon>Sclerotinia</taxon>
    </lineage>
</organism>
<evidence type="ECO:0000313" key="1">
    <source>
        <dbReference type="EMBL" id="ESZ90913.1"/>
    </source>
</evidence>
<name>W9C5C7_SCLBF</name>
<sequence length="133" mass="14928">MIARLLDLGFEDSDVDNDDVSNELVILNDARVISVNRLADIAQESQIDLQQPMADEPEDVEMVGYENGLWSLVQAAFDLTGLPDDKWVQKRKESGLWSQLLVSFMFMIAGIDSKILEHVVRGDLPKALLEPEN</sequence>
<protein>
    <submittedName>
        <fullName evidence="1">Uncharacterized protein</fullName>
    </submittedName>
</protein>
<dbReference type="AlphaFoldDB" id="W9C5C7"/>
<comment type="caution">
    <text evidence="1">The sequence shown here is derived from an EMBL/GenBank/DDBJ whole genome shotgun (WGS) entry which is preliminary data.</text>
</comment>
<evidence type="ECO:0000313" key="2">
    <source>
        <dbReference type="Proteomes" id="UP000019487"/>
    </source>
</evidence>